<dbReference type="Gene3D" id="3.90.700.10">
    <property type="entry name" value="Succinate dehydrogenase/fumarate reductase flavoprotein, catalytic domain"/>
    <property type="match status" value="1"/>
</dbReference>
<comment type="similarity">
    <text evidence="3 12">Belongs to the FAD-dependent oxidoreductase 2 family. NadB subfamily.</text>
</comment>
<dbReference type="SUPFAM" id="SSF46977">
    <property type="entry name" value="Succinate dehydrogenase/fumarate reductase flavoprotein C-terminal domain"/>
    <property type="match status" value="1"/>
</dbReference>
<comment type="catalytic activity">
    <reaction evidence="9">
        <text>L-aspartate + O2 = iminosuccinate + H2O2</text>
        <dbReference type="Rhea" id="RHEA:25876"/>
        <dbReference type="ChEBI" id="CHEBI:15379"/>
        <dbReference type="ChEBI" id="CHEBI:16240"/>
        <dbReference type="ChEBI" id="CHEBI:29991"/>
        <dbReference type="ChEBI" id="CHEBI:77875"/>
        <dbReference type="EC" id="1.4.3.16"/>
    </reaction>
    <physiologicalReaction direction="left-to-right" evidence="9">
        <dbReference type="Rhea" id="RHEA:25877"/>
    </physiologicalReaction>
</comment>
<dbReference type="FunFam" id="3.90.700.10:FF:000002">
    <property type="entry name" value="L-aspartate oxidase"/>
    <property type="match status" value="1"/>
</dbReference>
<dbReference type="Pfam" id="PF02910">
    <property type="entry name" value="Succ_DH_flav_C"/>
    <property type="match status" value="1"/>
</dbReference>
<dbReference type="Gene3D" id="1.20.58.100">
    <property type="entry name" value="Fumarate reductase/succinate dehydrogenase flavoprotein-like, C-terminal domain"/>
    <property type="match status" value="1"/>
</dbReference>
<evidence type="ECO:0000313" key="15">
    <source>
        <dbReference type="EMBL" id="PRD45856.1"/>
    </source>
</evidence>
<sequence>MPPDNIIIVGGGLAGLFCALKLAPRPVTILAAAPIGRGASSAWAQAGIAAAVSQGDTIEQHLADTLAAGDGIVDEKIAGLMVSEAADRVHDLLRYGVPFDRDLDGRLQVSREAAHSQSRIVRVRGDMAGRAIMQALVDTVRRTPSIRVLEGFVAEEIAMEGGRVSGIVARGDAGKRAKRLHLPAHAVVLASGGIGHLYEVTTNPSEARGGGIGMAARAGATLADMEFVQFHPTALNVGKDPAPLATEALRGHGATLVNDRGERFMLAIDPAGEMGPRDVVARGIFAEVMAGRGAWLDCTTAVGKSFPEEFPTVYGYCREAGIDPVTQPIPVIPAAHYFMGGVLTDADGRTSLEGLWACGEAASTGAHGANRLASNSLLEAVVFSARIAADIDGFLPKAGSGDWADGSVSDDDAQTTADTKAMTLLRKTMSARFGVIRDRAGMQEGLRIIVGLEQANRNAAFANTLTAAQLVAVSALRREESRGGHFRDDFPEAMPEWQRRSYLTRAEADRLTHDYLEFA</sequence>
<evidence type="ECO:0000256" key="10">
    <source>
        <dbReference type="NCBIfam" id="TIGR00551"/>
    </source>
</evidence>
<evidence type="ECO:0000256" key="9">
    <source>
        <dbReference type="ARBA" id="ARBA00048305"/>
    </source>
</evidence>
<proteinExistence type="inferred from homology"/>
<protein>
    <recommendedName>
        <fullName evidence="4 10">L-aspartate oxidase</fullName>
        <ecNumber evidence="4 10">1.4.3.16</ecNumber>
    </recommendedName>
</protein>
<evidence type="ECO:0000256" key="8">
    <source>
        <dbReference type="ARBA" id="ARBA00023002"/>
    </source>
</evidence>
<keyword evidence="8 12" id="KW-0560">Oxidoreductase</keyword>
<evidence type="ECO:0000256" key="2">
    <source>
        <dbReference type="ARBA" id="ARBA00004950"/>
    </source>
</evidence>
<dbReference type="NCBIfam" id="NF005701">
    <property type="entry name" value="PRK07512.1"/>
    <property type="match status" value="1"/>
</dbReference>
<comment type="subcellular location">
    <subcellularLocation>
        <location evidence="12">Cytoplasm</location>
    </subcellularLocation>
</comment>
<dbReference type="InterPro" id="IPR037099">
    <property type="entry name" value="Fum_R/Succ_DH_flav-like_C_sf"/>
</dbReference>
<feature type="domain" description="FAD-dependent oxidoreductase 2 FAD-binding" evidence="13">
    <location>
        <begin position="6"/>
        <end position="377"/>
    </location>
</feature>
<comment type="cofactor">
    <cofactor evidence="1 12">
        <name>FAD</name>
        <dbReference type="ChEBI" id="CHEBI:57692"/>
    </cofactor>
</comment>
<dbReference type="GO" id="GO:0008734">
    <property type="term" value="F:L-aspartate oxidase activity"/>
    <property type="evidence" value="ECO:0007669"/>
    <property type="project" value="UniProtKB-UniRule"/>
</dbReference>
<dbReference type="SUPFAM" id="SSF56425">
    <property type="entry name" value="Succinate dehydrogenase/fumarate reductase flavoprotein, catalytic domain"/>
    <property type="match status" value="1"/>
</dbReference>
<dbReference type="UniPathway" id="UPA00253">
    <property type="reaction ID" value="UER00326"/>
</dbReference>
<keyword evidence="5 12" id="KW-0285">Flavoprotein</keyword>
<dbReference type="Proteomes" id="UP000239434">
    <property type="component" value="Unassembled WGS sequence"/>
</dbReference>
<evidence type="ECO:0000256" key="5">
    <source>
        <dbReference type="ARBA" id="ARBA00022630"/>
    </source>
</evidence>
<evidence type="ECO:0000256" key="1">
    <source>
        <dbReference type="ARBA" id="ARBA00001974"/>
    </source>
</evidence>
<organism evidence="15 16">
    <name type="scientific">Phyllobacterium phragmitis</name>
    <dbReference type="NCBI Taxonomy" id="2670329"/>
    <lineage>
        <taxon>Bacteria</taxon>
        <taxon>Pseudomonadati</taxon>
        <taxon>Pseudomonadota</taxon>
        <taxon>Alphaproteobacteria</taxon>
        <taxon>Hyphomicrobiales</taxon>
        <taxon>Phyllobacteriaceae</taxon>
        <taxon>Phyllobacterium</taxon>
    </lineage>
</organism>
<dbReference type="InterPro" id="IPR015939">
    <property type="entry name" value="Fum_Rdtase/Succ_DH_flav-like_C"/>
</dbReference>
<evidence type="ECO:0000256" key="6">
    <source>
        <dbReference type="ARBA" id="ARBA00022642"/>
    </source>
</evidence>
<evidence type="ECO:0000256" key="11">
    <source>
        <dbReference type="PIRSR" id="PIRSR000171-1"/>
    </source>
</evidence>
<keyword evidence="6 12" id="KW-0662">Pyridine nucleotide biosynthesis</keyword>
<dbReference type="PRINTS" id="PR00368">
    <property type="entry name" value="FADPNR"/>
</dbReference>
<keyword evidence="16" id="KW-1185">Reference proteome</keyword>
<gene>
    <name evidence="15" type="ORF">C5748_01590</name>
</gene>
<dbReference type="InterPro" id="IPR005288">
    <property type="entry name" value="NadB"/>
</dbReference>
<evidence type="ECO:0000259" key="13">
    <source>
        <dbReference type="Pfam" id="PF00890"/>
    </source>
</evidence>
<dbReference type="Gene3D" id="3.50.50.60">
    <property type="entry name" value="FAD/NAD(P)-binding domain"/>
    <property type="match status" value="1"/>
</dbReference>
<comment type="caution">
    <text evidence="15">The sequence shown here is derived from an EMBL/GenBank/DDBJ whole genome shotgun (WGS) entry which is preliminary data.</text>
</comment>
<evidence type="ECO:0000256" key="12">
    <source>
        <dbReference type="RuleBase" id="RU362049"/>
    </source>
</evidence>
<dbReference type="PANTHER" id="PTHR42716">
    <property type="entry name" value="L-ASPARTATE OXIDASE"/>
    <property type="match status" value="1"/>
</dbReference>
<name>A0A2S9IZ98_9HYPH</name>
<comment type="function">
    <text evidence="12">Catalyzes the oxidation of L-aspartate to iminoaspartate.</text>
</comment>
<dbReference type="AlphaFoldDB" id="A0A2S9IZ98"/>
<evidence type="ECO:0000256" key="4">
    <source>
        <dbReference type="ARBA" id="ARBA00012173"/>
    </source>
</evidence>
<feature type="active site" description="Proton acceptor" evidence="11">
    <location>
        <position position="277"/>
    </location>
</feature>
<dbReference type="InterPro" id="IPR003953">
    <property type="entry name" value="FAD-dep_OxRdtase_2_FAD-bd"/>
</dbReference>
<dbReference type="SUPFAM" id="SSF51905">
    <property type="entry name" value="FAD/NAD(P)-binding domain"/>
    <property type="match status" value="1"/>
</dbReference>
<dbReference type="EC" id="1.4.3.16" evidence="4 10"/>
<dbReference type="EMBL" id="PVBR01000001">
    <property type="protein sequence ID" value="PRD45856.1"/>
    <property type="molecule type" value="Genomic_DNA"/>
</dbReference>
<dbReference type="RefSeq" id="WP_105740154.1">
    <property type="nucleotide sequence ID" value="NZ_PVBR01000001.1"/>
</dbReference>
<accession>A0A2S9IZ98</accession>
<dbReference type="GO" id="GO:0005737">
    <property type="term" value="C:cytoplasm"/>
    <property type="evidence" value="ECO:0007669"/>
    <property type="project" value="UniProtKB-SubCell"/>
</dbReference>
<evidence type="ECO:0000259" key="14">
    <source>
        <dbReference type="Pfam" id="PF02910"/>
    </source>
</evidence>
<feature type="domain" description="Fumarate reductase/succinate dehydrogenase flavoprotein-like C-terminal" evidence="14">
    <location>
        <begin position="461"/>
        <end position="504"/>
    </location>
</feature>
<dbReference type="NCBIfam" id="TIGR00551">
    <property type="entry name" value="nadB"/>
    <property type="match status" value="1"/>
</dbReference>
<dbReference type="InterPro" id="IPR036188">
    <property type="entry name" value="FAD/NAD-bd_sf"/>
</dbReference>
<dbReference type="PANTHER" id="PTHR42716:SF2">
    <property type="entry name" value="L-ASPARTATE OXIDASE, CHLOROPLASTIC"/>
    <property type="match status" value="1"/>
</dbReference>
<dbReference type="PIRSF" id="PIRSF000171">
    <property type="entry name" value="SDHA_APRA_LASPO"/>
    <property type="match status" value="1"/>
</dbReference>
<evidence type="ECO:0000256" key="3">
    <source>
        <dbReference type="ARBA" id="ARBA00008562"/>
    </source>
</evidence>
<comment type="pathway">
    <text evidence="2 12">Cofactor biosynthesis; NAD(+) biosynthesis; iminoaspartate from L-aspartate (oxidase route): step 1/1.</text>
</comment>
<dbReference type="InterPro" id="IPR027477">
    <property type="entry name" value="Succ_DH/fumarate_Rdtase_cat_sf"/>
</dbReference>
<keyword evidence="7 12" id="KW-0274">FAD</keyword>
<reference evidence="15 16" key="1">
    <citation type="submission" date="2018-02" db="EMBL/GenBank/DDBJ databases">
        <title>The draft genome of Phyllobacterium sp. 1N-3.</title>
        <authorList>
            <person name="Liu L."/>
            <person name="Li L."/>
            <person name="Zhang X."/>
            <person name="Wang T."/>
            <person name="Liang L."/>
        </authorList>
    </citation>
    <scope>NUCLEOTIDE SEQUENCE [LARGE SCALE GENOMIC DNA]</scope>
    <source>
        <strain evidence="15 16">1N-3</strain>
    </source>
</reference>
<dbReference type="Pfam" id="PF00890">
    <property type="entry name" value="FAD_binding_2"/>
    <property type="match status" value="1"/>
</dbReference>
<evidence type="ECO:0000256" key="7">
    <source>
        <dbReference type="ARBA" id="ARBA00022827"/>
    </source>
</evidence>
<dbReference type="GO" id="GO:0034628">
    <property type="term" value="P:'de novo' NAD+ biosynthetic process from L-aspartate"/>
    <property type="evidence" value="ECO:0007669"/>
    <property type="project" value="TreeGrafter"/>
</dbReference>
<evidence type="ECO:0000313" key="16">
    <source>
        <dbReference type="Proteomes" id="UP000239434"/>
    </source>
</evidence>